<dbReference type="Pfam" id="PF06826">
    <property type="entry name" value="Asp-Al_Ex"/>
    <property type="match status" value="2"/>
</dbReference>
<evidence type="ECO:0000256" key="3">
    <source>
        <dbReference type="ARBA" id="ARBA00022448"/>
    </source>
</evidence>
<comment type="similarity">
    <text evidence="2">Belongs to the AAE transporter (TC 2.A.81) family.</text>
</comment>
<name>F8DZY6_CORRG</name>
<protein>
    <submittedName>
        <fullName evidence="10">Membrane protein</fullName>
    </submittedName>
</protein>
<sequence length="577" mass="61110">MAENRQSHYEALDGADKKLPSPKVSACGTVLSVLNFLAEYPLVALVLVLACGYALGKIKVAGISLGAAAILFVAIGVSAANPEITFPPLLYQFGLALFVYSIGLSAGREFFATFPTRGWKSNAVIAFVMVMLTVLAATVIHFLDVDATTAAGTFAGSLTTTPGMAAMVEVLKAEHADIASTPVVGYSLAYPGGVLGAILVAAVGAKLLRVDHIQDARDEGIIQSHLEWRVVEVTQEALSKLTEDGRTITVQQVPQLTDANIVVTRYIASTEGATEQLAYPDAPVVPKMRMVINGTLEELEKATVALGKRVRIDVETNDLTYGRVIVSNPAIAGRTIKDINPLRHGFLIARVRRGDREYIAQGNTILELSDSLRVIAPKQSFPKVRKFLGDSETSLANVNLLPYMVGLSIGLLVGTIPIPLPGGTHLALGFGGGPIIAGLILGALGHTGRIQWQMPFHANRVLTGLGLALFLAGVGTVAGPGFRHAITDPSSVTYISFGFFITVLSAVSCGALGMLILKMKWDEAMGLAAAVSTNPAVLSYLNEQSRTDLANRGYTTVYPLAMIGKIILSQILILVLI</sequence>
<evidence type="ECO:0000256" key="2">
    <source>
        <dbReference type="ARBA" id="ARBA00009854"/>
    </source>
</evidence>
<accession>F8DZY6</accession>
<dbReference type="InterPro" id="IPR006037">
    <property type="entry name" value="RCK_C"/>
</dbReference>
<feature type="transmembrane region" description="Helical" evidence="8">
    <location>
        <begin position="494"/>
        <end position="517"/>
    </location>
</feature>
<feature type="transmembrane region" description="Helical" evidence="8">
    <location>
        <begin position="60"/>
        <end position="77"/>
    </location>
</feature>
<dbReference type="AlphaFoldDB" id="F8DZY6"/>
<dbReference type="PANTHER" id="PTHR30445:SF3">
    <property type="entry name" value="TRANSPORT PROTEIN YIDE-RELATED"/>
    <property type="match status" value="1"/>
</dbReference>
<feature type="transmembrane region" description="Helical" evidence="8">
    <location>
        <begin position="426"/>
        <end position="446"/>
    </location>
</feature>
<keyword evidence="3" id="KW-0813">Transport</keyword>
<evidence type="ECO:0000256" key="7">
    <source>
        <dbReference type="ARBA" id="ARBA00023136"/>
    </source>
</evidence>
<evidence type="ECO:0000313" key="11">
    <source>
        <dbReference type="Proteomes" id="UP000000492"/>
    </source>
</evidence>
<dbReference type="eggNOG" id="COG2985">
    <property type="taxonomic scope" value="Bacteria"/>
</dbReference>
<dbReference type="KEGG" id="crd:CRES_0769"/>
<dbReference type="Pfam" id="PF02080">
    <property type="entry name" value="TrkA_C"/>
    <property type="match status" value="1"/>
</dbReference>
<comment type="subcellular location">
    <subcellularLocation>
        <location evidence="1">Cell membrane</location>
        <topology evidence="1">Multi-pass membrane protein</topology>
    </subcellularLocation>
</comment>
<feature type="transmembrane region" description="Helical" evidence="8">
    <location>
        <begin position="89"/>
        <end position="111"/>
    </location>
</feature>
<proteinExistence type="inferred from homology"/>
<feature type="transmembrane region" description="Helical" evidence="8">
    <location>
        <begin position="400"/>
        <end position="420"/>
    </location>
</feature>
<keyword evidence="11" id="KW-1185">Reference proteome</keyword>
<feature type="domain" description="RCK C-terminal" evidence="9">
    <location>
        <begin position="307"/>
        <end position="390"/>
    </location>
</feature>
<feature type="transmembrane region" description="Helical" evidence="8">
    <location>
        <begin position="556"/>
        <end position="576"/>
    </location>
</feature>
<dbReference type="Proteomes" id="UP000000492">
    <property type="component" value="Chromosome"/>
</dbReference>
<evidence type="ECO:0000256" key="8">
    <source>
        <dbReference type="SAM" id="Phobius"/>
    </source>
</evidence>
<dbReference type="PANTHER" id="PTHR30445">
    <property type="entry name" value="K(+)_H(+) ANTIPORTER SUBUNIT KHTT"/>
    <property type="match status" value="1"/>
</dbReference>
<feature type="transmembrane region" description="Helical" evidence="8">
    <location>
        <begin position="188"/>
        <end position="208"/>
    </location>
</feature>
<dbReference type="NCBIfam" id="TIGR01625">
    <property type="entry name" value="YidE_YbjL_dupl"/>
    <property type="match status" value="2"/>
</dbReference>
<evidence type="ECO:0000256" key="4">
    <source>
        <dbReference type="ARBA" id="ARBA00022475"/>
    </source>
</evidence>
<dbReference type="SUPFAM" id="SSF116726">
    <property type="entry name" value="TrkA C-terminal domain-like"/>
    <property type="match status" value="1"/>
</dbReference>
<keyword evidence="4" id="KW-1003">Cell membrane</keyword>
<dbReference type="InterPro" id="IPR036721">
    <property type="entry name" value="RCK_C_sf"/>
</dbReference>
<reference evidence="10 11" key="1">
    <citation type="journal article" date="2012" name="BMC Genomics">
        <title>Complete genome sequence, lifestyle, and multi-drug resistance of the human pathogen Corynebacterium resistens DSM 45100 isolated from blood samples of a leukemia patient.</title>
        <authorList>
            <person name="Schroder J."/>
            <person name="Maus I."/>
            <person name="Meyer K."/>
            <person name="Wordemann S."/>
            <person name="Blom J."/>
            <person name="Jaenicke S."/>
            <person name="Schneider J."/>
            <person name="Trost E."/>
            <person name="Tauch A."/>
        </authorList>
    </citation>
    <scope>NUCLEOTIDE SEQUENCE [LARGE SCALE GENOMIC DNA]</scope>
    <source>
        <strain evidence="11">DSM 45100 / JCM 12819 / CCUG 50093 / GTC 2026 / SICGH 158</strain>
    </source>
</reference>
<feature type="transmembrane region" description="Helical" evidence="8">
    <location>
        <begin position="123"/>
        <end position="143"/>
    </location>
</feature>
<keyword evidence="7 8" id="KW-0472">Membrane</keyword>
<keyword evidence="5 8" id="KW-0812">Transmembrane</keyword>
<organism evidence="10 11">
    <name type="scientific">Corynebacterium resistens (strain DSM 45100 / JCM 12819 / GTC 2026 / SICGH 158)</name>
    <dbReference type="NCBI Taxonomy" id="662755"/>
    <lineage>
        <taxon>Bacteria</taxon>
        <taxon>Bacillati</taxon>
        <taxon>Actinomycetota</taxon>
        <taxon>Actinomycetes</taxon>
        <taxon>Mycobacteriales</taxon>
        <taxon>Corynebacteriaceae</taxon>
        <taxon>Corynebacterium</taxon>
    </lineage>
</organism>
<keyword evidence="6 8" id="KW-1133">Transmembrane helix</keyword>
<evidence type="ECO:0000256" key="1">
    <source>
        <dbReference type="ARBA" id="ARBA00004651"/>
    </source>
</evidence>
<dbReference type="Gene3D" id="3.30.70.1450">
    <property type="entry name" value="Regulator of K+ conductance, C-terminal domain"/>
    <property type="match status" value="1"/>
</dbReference>
<dbReference type="eggNOG" id="COG0569">
    <property type="taxonomic scope" value="Bacteria"/>
</dbReference>
<evidence type="ECO:0000256" key="5">
    <source>
        <dbReference type="ARBA" id="ARBA00022692"/>
    </source>
</evidence>
<feature type="transmembrane region" description="Helical" evidence="8">
    <location>
        <begin position="30"/>
        <end position="53"/>
    </location>
</feature>
<feature type="transmembrane region" description="Helical" evidence="8">
    <location>
        <begin position="458"/>
        <end position="482"/>
    </location>
</feature>
<dbReference type="GO" id="GO:0006813">
    <property type="term" value="P:potassium ion transport"/>
    <property type="evidence" value="ECO:0007669"/>
    <property type="project" value="InterPro"/>
</dbReference>
<dbReference type="HOGENOM" id="CLU_035023_3_0_11"/>
<dbReference type="GO" id="GO:0008324">
    <property type="term" value="F:monoatomic cation transmembrane transporter activity"/>
    <property type="evidence" value="ECO:0007669"/>
    <property type="project" value="InterPro"/>
</dbReference>
<evidence type="ECO:0000256" key="6">
    <source>
        <dbReference type="ARBA" id="ARBA00022989"/>
    </source>
</evidence>
<dbReference type="InterPro" id="IPR050144">
    <property type="entry name" value="AAE_transporter"/>
</dbReference>
<dbReference type="EMBL" id="CP002857">
    <property type="protein sequence ID" value="AEI09125.1"/>
    <property type="molecule type" value="Genomic_DNA"/>
</dbReference>
<evidence type="ECO:0000313" key="10">
    <source>
        <dbReference type="EMBL" id="AEI09125.1"/>
    </source>
</evidence>
<dbReference type="InterPro" id="IPR006512">
    <property type="entry name" value="YidE_YbjL"/>
</dbReference>
<gene>
    <name evidence="10" type="ordered locus">CRES_0769</name>
</gene>
<dbReference type="PROSITE" id="PS51202">
    <property type="entry name" value="RCK_C"/>
    <property type="match status" value="1"/>
</dbReference>
<evidence type="ECO:0000259" key="9">
    <source>
        <dbReference type="PROSITE" id="PS51202"/>
    </source>
</evidence>
<dbReference type="GO" id="GO:0005886">
    <property type="term" value="C:plasma membrane"/>
    <property type="evidence" value="ECO:0007669"/>
    <property type="project" value="UniProtKB-SubCell"/>
</dbReference>